<dbReference type="Gene3D" id="3.40.50.300">
    <property type="entry name" value="P-loop containing nucleotide triphosphate hydrolases"/>
    <property type="match status" value="3"/>
</dbReference>
<evidence type="ECO:0000256" key="1">
    <source>
        <dbReference type="ARBA" id="ARBA00022722"/>
    </source>
</evidence>
<evidence type="ECO:0000256" key="3">
    <source>
        <dbReference type="ARBA" id="ARBA00022763"/>
    </source>
</evidence>
<keyword evidence="6" id="KW-0269">Exonuclease</keyword>
<dbReference type="SUPFAM" id="SSF52540">
    <property type="entry name" value="P-loop containing nucleoside triphosphate hydrolases"/>
    <property type="match status" value="1"/>
</dbReference>
<dbReference type="InterPro" id="IPR049035">
    <property type="entry name" value="ADDB_N"/>
</dbReference>
<evidence type="ECO:0000256" key="5">
    <source>
        <dbReference type="ARBA" id="ARBA00022806"/>
    </source>
</evidence>
<keyword evidence="2" id="KW-0547">Nucleotide-binding</keyword>
<evidence type="ECO:0000313" key="12">
    <source>
        <dbReference type="Proteomes" id="UP000004259"/>
    </source>
</evidence>
<keyword evidence="1" id="KW-0540">Nuclease</keyword>
<dbReference type="Pfam" id="PF12705">
    <property type="entry name" value="PDDEXK_1"/>
    <property type="match status" value="1"/>
</dbReference>
<dbReference type="Proteomes" id="UP000004259">
    <property type="component" value="Unassembled WGS sequence"/>
</dbReference>
<dbReference type="GO" id="GO:0003677">
    <property type="term" value="F:DNA binding"/>
    <property type="evidence" value="ECO:0007669"/>
    <property type="project" value="UniProtKB-KW"/>
</dbReference>
<dbReference type="InterPro" id="IPR038726">
    <property type="entry name" value="PDDEXK_AddAB-type"/>
</dbReference>
<name>E9SG68_RUMAL</name>
<evidence type="ECO:0000256" key="4">
    <source>
        <dbReference type="ARBA" id="ARBA00022801"/>
    </source>
</evidence>
<dbReference type="STRING" id="246199.CUS_7789"/>
<dbReference type="GO" id="GO:0006281">
    <property type="term" value="P:DNA repair"/>
    <property type="evidence" value="ECO:0007669"/>
    <property type="project" value="UniProtKB-KW"/>
</dbReference>
<dbReference type="InterPro" id="IPR011604">
    <property type="entry name" value="PDDEXK-like_dom_sf"/>
</dbReference>
<dbReference type="GO" id="GO:0006310">
    <property type="term" value="P:DNA recombination"/>
    <property type="evidence" value="ECO:0007669"/>
    <property type="project" value="TreeGrafter"/>
</dbReference>
<keyword evidence="9" id="KW-0234">DNA repair</keyword>
<organism evidence="11 12">
    <name type="scientific">Ruminococcus albus 8</name>
    <dbReference type="NCBI Taxonomy" id="246199"/>
    <lineage>
        <taxon>Bacteria</taxon>
        <taxon>Bacillati</taxon>
        <taxon>Bacillota</taxon>
        <taxon>Clostridia</taxon>
        <taxon>Eubacteriales</taxon>
        <taxon>Oscillospiraceae</taxon>
        <taxon>Ruminococcus</taxon>
    </lineage>
</organism>
<evidence type="ECO:0000256" key="9">
    <source>
        <dbReference type="ARBA" id="ARBA00023204"/>
    </source>
</evidence>
<dbReference type="PROSITE" id="PS51217">
    <property type="entry name" value="UVRD_HELICASE_CTER"/>
    <property type="match status" value="1"/>
</dbReference>
<protein>
    <submittedName>
        <fullName evidence="11">Putative ATP-dependent nuclease subunit B</fullName>
    </submittedName>
</protein>
<dbReference type="OrthoDB" id="9758506at2"/>
<feature type="domain" description="UvrD-like helicase C-terminal" evidence="10">
    <location>
        <begin position="269"/>
        <end position="567"/>
    </location>
</feature>
<keyword evidence="5" id="KW-0347">Helicase</keyword>
<gene>
    <name evidence="11" type="ORF">CUS_7789</name>
</gene>
<dbReference type="InterPro" id="IPR027417">
    <property type="entry name" value="P-loop_NTPase"/>
</dbReference>
<keyword evidence="8" id="KW-0238">DNA-binding</keyword>
<dbReference type="PANTHER" id="PTHR30591">
    <property type="entry name" value="RECBCD ENZYME SUBUNIT RECC"/>
    <property type="match status" value="1"/>
</dbReference>
<keyword evidence="12" id="KW-1185">Reference proteome</keyword>
<dbReference type="eggNOG" id="COG3857">
    <property type="taxonomic scope" value="Bacteria"/>
</dbReference>
<evidence type="ECO:0000259" key="10">
    <source>
        <dbReference type="PROSITE" id="PS51217"/>
    </source>
</evidence>
<dbReference type="Pfam" id="PF21445">
    <property type="entry name" value="ADDB_N"/>
    <property type="match status" value="1"/>
</dbReference>
<evidence type="ECO:0000313" key="11">
    <source>
        <dbReference type="EMBL" id="EGC01730.1"/>
    </source>
</evidence>
<keyword evidence="7" id="KW-0067">ATP-binding</keyword>
<dbReference type="GO" id="GO:0004527">
    <property type="term" value="F:exonuclease activity"/>
    <property type="evidence" value="ECO:0007669"/>
    <property type="project" value="UniProtKB-KW"/>
</dbReference>
<dbReference type="Gene3D" id="3.90.320.10">
    <property type="match status" value="1"/>
</dbReference>
<comment type="caution">
    <text evidence="11">The sequence shown here is derived from an EMBL/GenBank/DDBJ whole genome shotgun (WGS) entry which is preliminary data.</text>
</comment>
<proteinExistence type="predicted"/>
<accession>E9SG68</accession>
<keyword evidence="4" id="KW-0378">Hydrolase</keyword>
<dbReference type="EMBL" id="ADKM02000122">
    <property type="protein sequence ID" value="EGC01730.1"/>
    <property type="molecule type" value="Genomic_DNA"/>
</dbReference>
<evidence type="ECO:0000256" key="2">
    <source>
        <dbReference type="ARBA" id="ARBA00022741"/>
    </source>
</evidence>
<dbReference type="PANTHER" id="PTHR30591:SF1">
    <property type="entry name" value="RECBCD ENZYME SUBUNIT RECC"/>
    <property type="match status" value="1"/>
</dbReference>
<reference evidence="11" key="1">
    <citation type="submission" date="2011-02" db="EMBL/GenBank/DDBJ databases">
        <authorList>
            <person name="Nelson K.E."/>
            <person name="Sutton G."/>
            <person name="Torralba M."/>
            <person name="Durkin S."/>
            <person name="Harkins D."/>
            <person name="Montgomery R."/>
            <person name="Ziemer C."/>
            <person name="Klaassens E."/>
            <person name="Ocuiv P."/>
            <person name="Morrison M."/>
        </authorList>
    </citation>
    <scope>NUCLEOTIDE SEQUENCE [LARGE SCALE GENOMIC DNA]</scope>
    <source>
        <strain evidence="11">8</strain>
    </source>
</reference>
<dbReference type="GO" id="GO:0005524">
    <property type="term" value="F:ATP binding"/>
    <property type="evidence" value="ECO:0007669"/>
    <property type="project" value="UniProtKB-KW"/>
</dbReference>
<keyword evidence="3" id="KW-0227">DNA damage</keyword>
<dbReference type="GO" id="GO:0004386">
    <property type="term" value="F:helicase activity"/>
    <property type="evidence" value="ECO:0007669"/>
    <property type="project" value="UniProtKB-KW"/>
</dbReference>
<dbReference type="AlphaFoldDB" id="E9SG68"/>
<dbReference type="InterPro" id="IPR014017">
    <property type="entry name" value="DNA_helicase_UvrD-like_C"/>
</dbReference>
<evidence type="ECO:0000256" key="6">
    <source>
        <dbReference type="ARBA" id="ARBA00022839"/>
    </source>
</evidence>
<evidence type="ECO:0000256" key="8">
    <source>
        <dbReference type="ARBA" id="ARBA00023125"/>
    </source>
</evidence>
<evidence type="ECO:0000256" key="7">
    <source>
        <dbReference type="ARBA" id="ARBA00022840"/>
    </source>
</evidence>
<dbReference type="RefSeq" id="WP_002851976.1">
    <property type="nucleotide sequence ID" value="NZ_ADKM02000122.1"/>
</dbReference>
<sequence>MLEILTGGIKSRREELFIDKICSAAAEEKDVLVIVPDQFSFEYDKMLYERLGAQLFNKIETNGFNRLAEEIVDEFGSKAKDSANDNAQMILMYRAVKKFSREGAVRYYKNSLNKSSFIAELLRLLPQLRQSGITPEVLQLAGERLEGSVSLKLLDLTQIFTYYLEELERANMTDSLSIMEEAVELADINNLFDGRQVFVSAFTDFSYDERRMLEICVRKAEKLTVSLLLDDNFVKRCRTHPFDVTVGTQQKLVDMAKDHNKEIRFTHAEDAVCESWDIMLLSERLYDLDRKEYHTANDSVQVMAADDMYEEADYICAEICQLVSSKKYVYNDIVVAVRDMSNFGSVIASALEKYDIPYFLDKRDSVDASAIVHYICNIFKTVLTRKFRTENILKLIKSPLFGLLNYEICDLEDYCVRWGVDGDMWLEPFTAEPDGVGLERINDLRAKVIEPLIKFKNACKDTTAEQISLAFYELLGELKISEQTYSLVKRVSTSDNESDLEMSRGLKQLWTMSLSAVKSIHNILGKEKISLRSYFDLYELMLSQMKVSSPPQKLDCVRVIDAGHSRIGEVRVVFAAEVNDGIFPSSVKNGGLMTEHEKNLLKLKENILIESNALSDLMHEKLAAYSVLCAPDDRLYVTYSRADLLGNRKRPSSLVREVKEVLGVKEKSINTLPVDFFCTSMKTAYSKYIEHSRDNTAAVSSIRDSLMVSREYYEKLSALKQANAKEPFRLSKESAKEAFFAGETAEVSPTKLDNYFKCPFMYFCNYGLHLSRSEKLDMDGLNKGLMIHEVLEKAISTENITPEESRRQFLEMDEEKITELVENSFNNYYSEVFCGDFGKTKTFVYRFESMKKQAFNIVKYVQKELAAGSFAPVVTEYKLKNEEGEDHLDLTLKDGRHIVLIGTIDRADILEEDGKKYVRIIDYKFRKHAKFDLGELYCGLNLQMLIYLSILLETGNPINTDMELHQAGVFYLKLIGDGSDYSADREISEDELYKAACVSAINSFSRKGRISDVAAINQKLDSEIGKTALGNLTMSDPMFTAMRIFAKRKVIEYGDRLLDGDINADPLEDICGYCRYSGICGRAFPDEPRKGSAEQMKEVLEDIVKENEDKGEGEA</sequence>